<keyword evidence="2" id="KW-1185">Reference proteome</keyword>
<protein>
    <recommendedName>
        <fullName evidence="3">Lipoprotein</fullName>
    </recommendedName>
</protein>
<dbReference type="PATRIC" id="fig|1304281.5.peg.2941"/>
<evidence type="ECO:0000313" key="2">
    <source>
        <dbReference type="Proteomes" id="UP000035900"/>
    </source>
</evidence>
<evidence type="ECO:0000313" key="1">
    <source>
        <dbReference type="EMBL" id="KMQ70210.1"/>
    </source>
</evidence>
<proteinExistence type="predicted"/>
<reference evidence="1 2" key="1">
    <citation type="journal article" date="2004" name="Int. J. Syst. Evol. Microbiol.">
        <title>Kaistella koreensis gen. nov., sp. nov., a novel member of the Chryseobacterium-Bergeyella-Riemerella branch.</title>
        <authorList>
            <person name="Kim M.K."/>
            <person name="Im W.T."/>
            <person name="Shin Y.K."/>
            <person name="Lim J.H."/>
            <person name="Kim S.H."/>
            <person name="Lee B.C."/>
            <person name="Park M.Y."/>
            <person name="Lee K.Y."/>
            <person name="Lee S.T."/>
        </authorList>
    </citation>
    <scope>NUCLEOTIDE SEQUENCE [LARGE SCALE GENOMIC DNA]</scope>
    <source>
        <strain evidence="1 2">CCUG 49689</strain>
    </source>
</reference>
<accession>A0A0J7LM97</accession>
<dbReference type="Gene3D" id="3.40.50.10610">
    <property type="entry name" value="ABC-type transport auxiliary lipoprotein component"/>
    <property type="match status" value="1"/>
</dbReference>
<evidence type="ECO:0008006" key="3">
    <source>
        <dbReference type="Google" id="ProtNLM"/>
    </source>
</evidence>
<comment type="caution">
    <text evidence="1">The sequence shown here is derived from an EMBL/GenBank/DDBJ whole genome shotgun (WGS) entry which is preliminary data.</text>
</comment>
<dbReference type="EMBL" id="LFNG01000026">
    <property type="protein sequence ID" value="KMQ70210.1"/>
    <property type="molecule type" value="Genomic_DNA"/>
</dbReference>
<dbReference type="AlphaFoldDB" id="A0A0J7LM97"/>
<organism evidence="1 2">
    <name type="scientific">Chryseobacterium koreense CCUG 49689</name>
    <dbReference type="NCBI Taxonomy" id="1304281"/>
    <lineage>
        <taxon>Bacteria</taxon>
        <taxon>Pseudomonadati</taxon>
        <taxon>Bacteroidota</taxon>
        <taxon>Flavobacteriia</taxon>
        <taxon>Flavobacteriales</taxon>
        <taxon>Weeksellaceae</taxon>
        <taxon>Chryseobacterium group</taxon>
        <taxon>Chryseobacterium</taxon>
    </lineage>
</organism>
<sequence length="205" mass="23240">MKKSNKKMSKEGIIISKNFIQITNHKKVAILPFSTKIVSDKKKQSKKENIKIAENAMDVIQEKMYRHFAKNQFDYFVEFQDVDRTNQILRSSGLWNNLSRTPTEEIAKALGVDAVIRGDYEQGKEERNVAEKVAGTYAQIATFGLAGGKKNEGTLNLSIADAATGEVLWRRESNDVSSSDKTEKIIDYIMKSITKSFPYHNNLIE</sequence>
<name>A0A0J7LM97_9FLAO</name>
<dbReference type="STRING" id="1304281.ACM44_13615"/>
<gene>
    <name evidence="1" type="ORF">ACM44_13615</name>
</gene>
<dbReference type="Proteomes" id="UP000035900">
    <property type="component" value="Unassembled WGS sequence"/>
</dbReference>